<organism evidence="2">
    <name type="scientific">Sea otter poxvirus</name>
    <dbReference type="NCBI Taxonomy" id="1416741"/>
    <lineage>
        <taxon>Viruses</taxon>
        <taxon>Varidnaviria</taxon>
        <taxon>Bamfordvirae</taxon>
        <taxon>Nucleocytoviricota</taxon>
        <taxon>Pokkesviricetes</taxon>
        <taxon>Chitovirales</taxon>
        <taxon>Poxviridae</taxon>
        <taxon>Chordopoxvirinae</taxon>
        <taxon>Mustelpoxvirus</taxon>
        <taxon>Mustelpoxvirus seaotterpox</taxon>
        <taxon>Sea otterpox virus</taxon>
    </lineage>
</organism>
<gene>
    <name evidence="2" type="primary">SOPV-ELK-106</name>
</gene>
<keyword evidence="1" id="KW-1133">Transmembrane helix</keyword>
<reference evidence="2" key="1">
    <citation type="submission" date="2018-05" db="EMBL/GenBank/DDBJ databases">
        <title>Complete Genome Sequence of a Novel Sea Otter Poxvirus.</title>
        <authorList>
            <person name="Jacob J.M."/>
            <person name="Subramaniam K."/>
            <person name="Tu S.-L."/>
            <person name="Nielsen O."/>
            <person name="Tuomi P.A."/>
            <person name="Upton C."/>
            <person name="Waltzek T.B."/>
        </authorList>
    </citation>
    <scope>NUCLEOTIDE SEQUENCE [LARGE SCALE GENOMIC DNA]</scope>
    <source>
        <strain evidence="2">ELK</strain>
    </source>
</reference>
<dbReference type="Pfam" id="PF03003">
    <property type="entry name" value="Pox_G9-A16"/>
    <property type="match status" value="1"/>
</dbReference>
<dbReference type="GeneID" id="36841103"/>
<evidence type="ECO:0000313" key="3">
    <source>
        <dbReference type="Proteomes" id="UP000249273"/>
    </source>
</evidence>
<dbReference type="EMBL" id="MH427217">
    <property type="protein sequence ID" value="AWU47151.1"/>
    <property type="molecule type" value="Genomic_DNA"/>
</dbReference>
<name>A0A2U9QHR6_9POXV</name>
<evidence type="ECO:0000313" key="2">
    <source>
        <dbReference type="EMBL" id="AWU47151.1"/>
    </source>
</evidence>
<keyword evidence="1" id="KW-0472">Membrane</keyword>
<feature type="transmembrane region" description="Helical" evidence="1">
    <location>
        <begin position="332"/>
        <end position="353"/>
    </location>
</feature>
<dbReference type="InterPro" id="IPR004251">
    <property type="entry name" value="Pox_virus_G9/A16"/>
</dbReference>
<dbReference type="Proteomes" id="UP000249273">
    <property type="component" value="Segment"/>
</dbReference>
<evidence type="ECO:0000256" key="1">
    <source>
        <dbReference type="SAM" id="Phobius"/>
    </source>
</evidence>
<dbReference type="RefSeq" id="YP_009480644.1">
    <property type="nucleotide sequence ID" value="NC_037656.1"/>
</dbReference>
<keyword evidence="3" id="KW-1185">Reference proteome</keyword>
<keyword evidence="1" id="KW-0812">Transmembrane</keyword>
<protein>
    <submittedName>
        <fullName evidence="2">Myristylated protein</fullName>
    </submittedName>
</protein>
<dbReference type="KEGG" id="vg:36841103"/>
<dbReference type="OrthoDB" id="5235at10239"/>
<sequence length="367" mass="41918">MGQVISDIYISHTFKPGEYDMIIDLVNPFTSYDIPFSEESETFTDSSVLEINPRFCLLDNMDPGYCASYLSTDVAKKFVHVKGDPCISFSFRPGSVINYTDPIPSLAKPYIRNGYKCKFVRDDVQATDNIFKRCCTNPTKDCPKRLSNEYTTNDCDGVMATFCNMYPYNTNCLQWLRNKGKVAMSTYSKICASNLDSRYCSEFISIVRPDNFAFGDNSILQYCKTHTGNMNCWCVRPPIFDIVDKSNRFLGPRVCWRHECTDITRDRKWLLFNQDVQRTRCKYVGCTVSIDSLSMSKSTVDIVSDCSRGIPVMGDKDPGINNTINKSNIPHILFSIPLTMLFVSIIIYFICIYSHSRIKTNIINVSR</sequence>
<accession>A0A2U9QHR6</accession>
<proteinExistence type="predicted"/>